<dbReference type="PANTHER" id="PTHR11062">
    <property type="entry name" value="EXOSTOSIN HEPARAN SULFATE GLYCOSYLTRANSFERASE -RELATED"/>
    <property type="match status" value="1"/>
</dbReference>
<dbReference type="GO" id="GO:0016757">
    <property type="term" value="F:glycosyltransferase activity"/>
    <property type="evidence" value="ECO:0007669"/>
    <property type="project" value="UniProtKB-KW"/>
</dbReference>
<keyword evidence="3 7" id="KW-0328">Glycosyltransferase</keyword>
<keyword evidence="7" id="KW-0808">Transferase</keyword>
<dbReference type="InterPro" id="IPR040911">
    <property type="entry name" value="Exostosin_GT47"/>
</dbReference>
<dbReference type="EMBL" id="GGEC01019637">
    <property type="protein sequence ID" value="MBX00121.1"/>
    <property type="molecule type" value="Transcribed_RNA"/>
</dbReference>
<evidence type="ECO:0000256" key="4">
    <source>
        <dbReference type="ARBA" id="ARBA00022968"/>
    </source>
</evidence>
<comment type="subcellular location">
    <subcellularLocation>
        <location evidence="1">Golgi apparatus membrane</location>
        <topology evidence="1">Single-pass type II membrane protein</topology>
    </subcellularLocation>
</comment>
<protein>
    <submittedName>
        <fullName evidence="7">Xyloglucan galactosyltransferase</fullName>
    </submittedName>
</protein>
<organism evidence="7">
    <name type="scientific">Rhizophora mucronata</name>
    <name type="common">Asiatic mangrove</name>
    <dbReference type="NCBI Taxonomy" id="61149"/>
    <lineage>
        <taxon>Eukaryota</taxon>
        <taxon>Viridiplantae</taxon>
        <taxon>Streptophyta</taxon>
        <taxon>Embryophyta</taxon>
        <taxon>Tracheophyta</taxon>
        <taxon>Spermatophyta</taxon>
        <taxon>Magnoliopsida</taxon>
        <taxon>eudicotyledons</taxon>
        <taxon>Gunneridae</taxon>
        <taxon>Pentapetalae</taxon>
        <taxon>rosids</taxon>
        <taxon>fabids</taxon>
        <taxon>Malpighiales</taxon>
        <taxon>Rhizophoraceae</taxon>
        <taxon>Rhizophora</taxon>
    </lineage>
</organism>
<evidence type="ECO:0000256" key="3">
    <source>
        <dbReference type="ARBA" id="ARBA00022676"/>
    </source>
</evidence>
<evidence type="ECO:0000256" key="5">
    <source>
        <dbReference type="ARBA" id="ARBA00023034"/>
    </source>
</evidence>
<dbReference type="PANTHER" id="PTHR11062:SF316">
    <property type="entry name" value="XYLOGLUCAN GALACTOSYLTRANSFERASE GT12-RELATED"/>
    <property type="match status" value="1"/>
</dbReference>
<keyword evidence="5" id="KW-0333">Golgi apparatus</keyword>
<dbReference type="InterPro" id="IPR004263">
    <property type="entry name" value="Exostosin"/>
</dbReference>
<dbReference type="AlphaFoldDB" id="A0A2P2K319"/>
<keyword evidence="4" id="KW-0812">Transmembrane</keyword>
<reference evidence="7" key="1">
    <citation type="submission" date="2018-02" db="EMBL/GenBank/DDBJ databases">
        <title>Rhizophora mucronata_Transcriptome.</title>
        <authorList>
            <person name="Meera S.P."/>
            <person name="Sreeshan A."/>
            <person name="Augustine A."/>
        </authorList>
    </citation>
    <scope>NUCLEOTIDE SEQUENCE</scope>
    <source>
        <tissue evidence="7">Leaf</tissue>
    </source>
</reference>
<evidence type="ECO:0000259" key="6">
    <source>
        <dbReference type="Pfam" id="PF03016"/>
    </source>
</evidence>
<keyword evidence="4" id="KW-0735">Signal-anchor</keyword>
<evidence type="ECO:0000256" key="1">
    <source>
        <dbReference type="ARBA" id="ARBA00004323"/>
    </source>
</evidence>
<proteinExistence type="inferred from homology"/>
<accession>A0A2P2K319</accession>
<sequence>MCLFNTLPLPLPLLFHCWAPNSYVSFVMSHKHIPVNKVIEWAGNEVADSCLDQYIHVHDLLQKFNDDVIKNCSWLRKPWYETCPYLKNSRFGHRVENPSGDILEKCWFQTNQFVLEILFHNRMKNYRCLTNDSSLASTIFVPFYAGLDVGRYIWTHNASTRDALGLDLVKWVAERPEWKRMWGRDHFFVPGRIAWDFHRRSDTDSYWGSKLLNLPEAMNMTILSIESTSRGNEFALPYPTHFHPSSEIEILRWQNRIRKQERQYLFSFAGAP</sequence>
<dbReference type="Pfam" id="PF03016">
    <property type="entry name" value="Exostosin_GT47"/>
    <property type="match status" value="1"/>
</dbReference>
<evidence type="ECO:0000256" key="2">
    <source>
        <dbReference type="ARBA" id="ARBA00010271"/>
    </source>
</evidence>
<name>A0A2P2K319_RHIMU</name>
<evidence type="ECO:0000313" key="7">
    <source>
        <dbReference type="EMBL" id="MBX00121.1"/>
    </source>
</evidence>
<feature type="domain" description="Exostosin GT47" evidence="6">
    <location>
        <begin position="54"/>
        <end position="271"/>
    </location>
</feature>
<dbReference type="GO" id="GO:0000139">
    <property type="term" value="C:Golgi membrane"/>
    <property type="evidence" value="ECO:0007669"/>
    <property type="project" value="UniProtKB-SubCell"/>
</dbReference>
<comment type="similarity">
    <text evidence="2">Belongs to the glycosyltransferase 47 family.</text>
</comment>